<evidence type="ECO:0000256" key="2">
    <source>
        <dbReference type="ARBA" id="ARBA00022692"/>
    </source>
</evidence>
<feature type="transmembrane region" description="Helical" evidence="5">
    <location>
        <begin position="199"/>
        <end position="224"/>
    </location>
</feature>
<dbReference type="InterPro" id="IPR051415">
    <property type="entry name" value="LAAT-1"/>
</dbReference>
<feature type="transmembrane region" description="Helical" evidence="5">
    <location>
        <begin position="230"/>
        <end position="253"/>
    </location>
</feature>
<feature type="transmembrane region" description="Helical" evidence="5">
    <location>
        <begin position="129"/>
        <end position="152"/>
    </location>
</feature>
<dbReference type="Pfam" id="PF04193">
    <property type="entry name" value="PQ-loop"/>
    <property type="match status" value="2"/>
</dbReference>
<gene>
    <name evidence="6" type="ORF">HETIRDRAFT_241237</name>
</gene>
<evidence type="ECO:0000313" key="7">
    <source>
        <dbReference type="Proteomes" id="UP000030671"/>
    </source>
</evidence>
<reference evidence="6 7" key="1">
    <citation type="journal article" date="2012" name="New Phytol.">
        <title>Insight into trade-off between wood decay and parasitism from the genome of a fungal forest pathogen.</title>
        <authorList>
            <person name="Olson A."/>
            <person name="Aerts A."/>
            <person name="Asiegbu F."/>
            <person name="Belbahri L."/>
            <person name="Bouzid O."/>
            <person name="Broberg A."/>
            <person name="Canback B."/>
            <person name="Coutinho P.M."/>
            <person name="Cullen D."/>
            <person name="Dalman K."/>
            <person name="Deflorio G."/>
            <person name="van Diepen L.T."/>
            <person name="Dunand C."/>
            <person name="Duplessis S."/>
            <person name="Durling M."/>
            <person name="Gonthier P."/>
            <person name="Grimwood J."/>
            <person name="Fossdal C.G."/>
            <person name="Hansson D."/>
            <person name="Henrissat B."/>
            <person name="Hietala A."/>
            <person name="Himmelstrand K."/>
            <person name="Hoffmeister D."/>
            <person name="Hogberg N."/>
            <person name="James T.Y."/>
            <person name="Karlsson M."/>
            <person name="Kohler A."/>
            <person name="Kues U."/>
            <person name="Lee Y.H."/>
            <person name="Lin Y.C."/>
            <person name="Lind M."/>
            <person name="Lindquist E."/>
            <person name="Lombard V."/>
            <person name="Lucas S."/>
            <person name="Lunden K."/>
            <person name="Morin E."/>
            <person name="Murat C."/>
            <person name="Park J."/>
            <person name="Raffaello T."/>
            <person name="Rouze P."/>
            <person name="Salamov A."/>
            <person name="Schmutz J."/>
            <person name="Solheim H."/>
            <person name="Stahlberg J."/>
            <person name="Velez H."/>
            <person name="de Vries R.P."/>
            <person name="Wiebenga A."/>
            <person name="Woodward S."/>
            <person name="Yakovlev I."/>
            <person name="Garbelotto M."/>
            <person name="Martin F."/>
            <person name="Grigoriev I.V."/>
            <person name="Stenlid J."/>
        </authorList>
    </citation>
    <scope>NUCLEOTIDE SEQUENCE [LARGE SCALE GENOMIC DNA]</scope>
    <source>
        <strain evidence="6 7">TC 32-1</strain>
    </source>
</reference>
<keyword evidence="7" id="KW-1185">Reference proteome</keyword>
<evidence type="ECO:0000256" key="1">
    <source>
        <dbReference type="ARBA" id="ARBA00004141"/>
    </source>
</evidence>
<dbReference type="eggNOG" id="ENOG502QV5C">
    <property type="taxonomic scope" value="Eukaryota"/>
</dbReference>
<proteinExistence type="predicted"/>
<organism evidence="6 7">
    <name type="scientific">Heterobasidion irregulare (strain TC 32-1)</name>
    <dbReference type="NCBI Taxonomy" id="747525"/>
    <lineage>
        <taxon>Eukaryota</taxon>
        <taxon>Fungi</taxon>
        <taxon>Dikarya</taxon>
        <taxon>Basidiomycota</taxon>
        <taxon>Agaricomycotina</taxon>
        <taxon>Agaricomycetes</taxon>
        <taxon>Russulales</taxon>
        <taxon>Bondarzewiaceae</taxon>
        <taxon>Heterobasidion</taxon>
        <taxon>Heterobasidion annosum species complex</taxon>
    </lineage>
</organism>
<dbReference type="GeneID" id="20668886"/>
<feature type="transmembrane region" description="Helical" evidence="5">
    <location>
        <begin position="78"/>
        <end position="102"/>
    </location>
</feature>
<dbReference type="EMBL" id="KI925463">
    <property type="protein sequence ID" value="ETW77024.1"/>
    <property type="molecule type" value="Genomic_DNA"/>
</dbReference>
<dbReference type="GO" id="GO:0016020">
    <property type="term" value="C:membrane"/>
    <property type="evidence" value="ECO:0007669"/>
    <property type="project" value="UniProtKB-SubCell"/>
</dbReference>
<keyword evidence="2 5" id="KW-0812">Transmembrane</keyword>
<evidence type="ECO:0000256" key="4">
    <source>
        <dbReference type="ARBA" id="ARBA00023136"/>
    </source>
</evidence>
<dbReference type="InterPro" id="IPR006603">
    <property type="entry name" value="PQ-loop_rpt"/>
</dbReference>
<dbReference type="HOGENOM" id="CLU_033734_2_1_1"/>
<dbReference type="PANTHER" id="PTHR16201">
    <property type="entry name" value="SEVEN TRANSMEMBRANE PROTEIN 1-RELATED"/>
    <property type="match status" value="1"/>
</dbReference>
<dbReference type="AlphaFoldDB" id="W4JU85"/>
<name>W4JU85_HETIT</name>
<comment type="subcellular location">
    <subcellularLocation>
        <location evidence="1">Membrane</location>
        <topology evidence="1">Multi-pass membrane protein</topology>
    </subcellularLocation>
</comment>
<keyword evidence="3 5" id="KW-1133">Transmembrane helix</keyword>
<keyword evidence="4 5" id="KW-0472">Membrane</keyword>
<protein>
    <submittedName>
        <fullName evidence="6">Uncharacterized protein</fullName>
    </submittedName>
</protein>
<dbReference type="OrthoDB" id="19344at2759"/>
<sequence>HDLFSDLLTGGLILGLCISYAPQHARIIRLGSSEGINPWFLLLGSTSAASGMLNMIIMQWGVLKCCKVFSFGNCLETIAGVVQVIVQWFLFTMIMVLYMIYYPQHLKYGRPRTTAPLTTELKKANHWSLSVILCWAVLIHLIFIAIVSFHFISASPSDPSGTVRSPQLSLWATFLGLSSGFLAALQYGPQLVHTYHTKLVGALSIPMMMIQTPGGFIMVLSIALRPGTNWTSWIQFLVAAIMQAILLTMCIAWKYRQSRLGIDDFGQP</sequence>
<feature type="transmembrane region" description="Helical" evidence="5">
    <location>
        <begin position="39"/>
        <end position="58"/>
    </location>
</feature>
<feature type="transmembrane region" description="Helical" evidence="5">
    <location>
        <begin position="168"/>
        <end position="187"/>
    </location>
</feature>
<dbReference type="PANTHER" id="PTHR16201:SF11">
    <property type="entry name" value="PQ-LOOP REPEAT-CONTAINING PROTEIN"/>
    <property type="match status" value="1"/>
</dbReference>
<dbReference type="Gene3D" id="1.20.1280.290">
    <property type="match status" value="1"/>
</dbReference>
<accession>W4JU85</accession>
<dbReference type="SMART" id="SM00679">
    <property type="entry name" value="CTNS"/>
    <property type="match status" value="2"/>
</dbReference>
<feature type="non-terminal residue" evidence="6">
    <location>
        <position position="268"/>
    </location>
</feature>
<dbReference type="InParanoid" id="W4JU85"/>
<evidence type="ECO:0000256" key="3">
    <source>
        <dbReference type="ARBA" id="ARBA00022989"/>
    </source>
</evidence>
<dbReference type="Proteomes" id="UP000030671">
    <property type="component" value="Unassembled WGS sequence"/>
</dbReference>
<feature type="non-terminal residue" evidence="6">
    <location>
        <position position="1"/>
    </location>
</feature>
<evidence type="ECO:0000256" key="5">
    <source>
        <dbReference type="SAM" id="Phobius"/>
    </source>
</evidence>
<dbReference type="KEGG" id="hir:HETIRDRAFT_241237"/>
<evidence type="ECO:0000313" key="6">
    <source>
        <dbReference type="EMBL" id="ETW77024.1"/>
    </source>
</evidence>
<dbReference type="RefSeq" id="XP_009550580.1">
    <property type="nucleotide sequence ID" value="XM_009552285.1"/>
</dbReference>